<feature type="region of interest" description="Disordered" evidence="1">
    <location>
        <begin position="1"/>
        <end position="98"/>
    </location>
</feature>
<feature type="domain" description="Ubiquitin-like" evidence="2">
    <location>
        <begin position="99"/>
        <end position="181"/>
    </location>
</feature>
<dbReference type="InterPro" id="IPR054464">
    <property type="entry name" value="ULD_fung"/>
</dbReference>
<feature type="region of interest" description="Disordered" evidence="1">
    <location>
        <begin position="187"/>
        <end position="217"/>
    </location>
</feature>
<keyword evidence="4" id="KW-1185">Reference proteome</keyword>
<dbReference type="EMBL" id="JAZAVJ010000026">
    <property type="protein sequence ID" value="KAK7420963.1"/>
    <property type="molecule type" value="Genomic_DNA"/>
</dbReference>
<organism evidence="3 4">
    <name type="scientific">Neonectria punicea</name>
    <dbReference type="NCBI Taxonomy" id="979145"/>
    <lineage>
        <taxon>Eukaryota</taxon>
        <taxon>Fungi</taxon>
        <taxon>Dikarya</taxon>
        <taxon>Ascomycota</taxon>
        <taxon>Pezizomycotina</taxon>
        <taxon>Sordariomycetes</taxon>
        <taxon>Hypocreomycetidae</taxon>
        <taxon>Hypocreales</taxon>
        <taxon>Nectriaceae</taxon>
        <taxon>Neonectria</taxon>
    </lineage>
</organism>
<dbReference type="Pfam" id="PF22893">
    <property type="entry name" value="ULD_2"/>
    <property type="match status" value="1"/>
</dbReference>
<gene>
    <name evidence="3" type="ORF">QQX98_002530</name>
</gene>
<evidence type="ECO:0000259" key="2">
    <source>
        <dbReference type="Pfam" id="PF22893"/>
    </source>
</evidence>
<reference evidence="3 4" key="1">
    <citation type="journal article" date="2025" name="Microbiol. Resour. Announc.">
        <title>Draft genome sequences for Neonectria magnoliae and Neonectria punicea, canker pathogens of Liriodendron tulipifera and Acer saccharum in West Virginia.</title>
        <authorList>
            <person name="Petronek H.M."/>
            <person name="Kasson M.T."/>
            <person name="Metheny A.M."/>
            <person name="Stauder C.M."/>
            <person name="Lovett B."/>
            <person name="Lynch S.C."/>
            <person name="Garnas J.R."/>
            <person name="Kasson L.R."/>
            <person name="Stajich J.E."/>
        </authorList>
    </citation>
    <scope>NUCLEOTIDE SEQUENCE [LARGE SCALE GENOMIC DNA]</scope>
    <source>
        <strain evidence="3 4">NRRL 64653</strain>
    </source>
</reference>
<accession>A0ABR1HJQ9</accession>
<comment type="caution">
    <text evidence="3">The sequence shown here is derived from an EMBL/GenBank/DDBJ whole genome shotgun (WGS) entry which is preliminary data.</text>
</comment>
<evidence type="ECO:0000313" key="3">
    <source>
        <dbReference type="EMBL" id="KAK7420963.1"/>
    </source>
</evidence>
<protein>
    <recommendedName>
        <fullName evidence="2">Ubiquitin-like domain-containing protein</fullName>
    </recommendedName>
</protein>
<dbReference type="Proteomes" id="UP001498476">
    <property type="component" value="Unassembled WGS sequence"/>
</dbReference>
<proteinExistence type="predicted"/>
<evidence type="ECO:0000313" key="4">
    <source>
        <dbReference type="Proteomes" id="UP001498476"/>
    </source>
</evidence>
<feature type="compositionally biased region" description="Polar residues" evidence="1">
    <location>
        <begin position="67"/>
        <end position="80"/>
    </location>
</feature>
<sequence>MGLETDEEIIQPQQHMEDPGIPARPGPPPQTSNDLFVAQGPPTIVEIKAPISASSSDSESEQDQDQNIDNKASGSEQPQARDTYVAKKRRETELERQAKKAPIRFKDAVGRKFSFPFHLTCTWEGMEELIKQAFVQVSILRPHVLEGHYDLIGPNGQTITPDAWEDTIEPDSLITMVMWPMDKIAPIGSKSSPLPYASPTKPPEPTTRTWGKREVQN</sequence>
<evidence type="ECO:0000256" key="1">
    <source>
        <dbReference type="SAM" id="MobiDB-lite"/>
    </source>
</evidence>
<name>A0ABR1HJQ9_9HYPO</name>